<feature type="transmembrane region" description="Helical" evidence="6">
    <location>
        <begin position="109"/>
        <end position="131"/>
    </location>
</feature>
<comment type="similarity">
    <text evidence="1 6">Belongs to the CcmH/CycL/Ccl2/NrfF family.</text>
</comment>
<dbReference type="InterPro" id="IPR051263">
    <property type="entry name" value="C-type_cytochrome_biogenesis"/>
</dbReference>
<sequence length="134" mass="15754">MVNLRNNIILIISLIVMFAFSSAYSFSVDEKLKNTEMELRAINLFKITRCLICSGESIYESQSQFAHDMRVLIRNHIKNGYDDSQIIEELRNHYGNQIIIIPPYNSYAYLLWFLPIFIFGLGIILILKFIYYKT</sequence>
<organism evidence="8 9">
    <name type="scientific">Ehrlichia ruminantium</name>
    <name type="common">heartwater rickettsia</name>
    <name type="synonym">Cowdria ruminantium</name>
    <dbReference type="NCBI Taxonomy" id="779"/>
    <lineage>
        <taxon>Bacteria</taxon>
        <taxon>Pseudomonadati</taxon>
        <taxon>Pseudomonadota</taxon>
        <taxon>Alphaproteobacteria</taxon>
        <taxon>Rickettsiales</taxon>
        <taxon>Anaplasmataceae</taxon>
        <taxon>Ehrlichia</taxon>
    </lineage>
</organism>
<evidence type="ECO:0000256" key="4">
    <source>
        <dbReference type="ARBA" id="ARBA00022729"/>
    </source>
</evidence>
<evidence type="ECO:0000256" key="2">
    <source>
        <dbReference type="ARBA" id="ARBA00022617"/>
    </source>
</evidence>
<dbReference type="CDD" id="cd16378">
    <property type="entry name" value="CcmH_N"/>
    <property type="match status" value="1"/>
</dbReference>
<dbReference type="GO" id="GO:0046872">
    <property type="term" value="F:metal ion binding"/>
    <property type="evidence" value="ECO:0007669"/>
    <property type="project" value="UniProtKB-KW"/>
</dbReference>
<keyword evidence="2 6" id="KW-0349">Heme</keyword>
<accession>A0AAE6Q942</accession>
<gene>
    <name evidence="8" type="ORF">EDL80_02305</name>
</gene>
<evidence type="ECO:0000313" key="9">
    <source>
        <dbReference type="Proteomes" id="UP000422822"/>
    </source>
</evidence>
<evidence type="ECO:0000313" key="8">
    <source>
        <dbReference type="EMBL" id="QGR03406.1"/>
    </source>
</evidence>
<protein>
    <recommendedName>
        <fullName evidence="6">Cytochrome c-type biogenesis protein</fullName>
    </recommendedName>
</protein>
<dbReference type="PANTHER" id="PTHR47870">
    <property type="entry name" value="CYTOCHROME C-TYPE BIOGENESIS PROTEIN CCMH"/>
    <property type="match status" value="1"/>
</dbReference>
<evidence type="ECO:0000256" key="3">
    <source>
        <dbReference type="ARBA" id="ARBA00022723"/>
    </source>
</evidence>
<keyword evidence="5 6" id="KW-0408">Iron</keyword>
<dbReference type="Proteomes" id="UP000422822">
    <property type="component" value="Chromosome"/>
</dbReference>
<evidence type="ECO:0000256" key="6">
    <source>
        <dbReference type="RuleBase" id="RU364112"/>
    </source>
</evidence>
<dbReference type="Pfam" id="PF03918">
    <property type="entry name" value="CcmH"/>
    <property type="match status" value="1"/>
</dbReference>
<feature type="domain" description="CcmH/CycL/Ccl2/NrfF N-terminal" evidence="7">
    <location>
        <begin position="16"/>
        <end position="129"/>
    </location>
</feature>
<keyword evidence="3 6" id="KW-0479">Metal-binding</keyword>
<dbReference type="GO" id="GO:0005886">
    <property type="term" value="C:plasma membrane"/>
    <property type="evidence" value="ECO:0007669"/>
    <property type="project" value="TreeGrafter"/>
</dbReference>
<dbReference type="InterPro" id="IPR005616">
    <property type="entry name" value="CcmH/CycL/Ccl2/NrfF_N"/>
</dbReference>
<keyword evidence="4 6" id="KW-0732">Signal</keyword>
<dbReference type="EMBL" id="CP033455">
    <property type="protein sequence ID" value="QGR03406.1"/>
    <property type="molecule type" value="Genomic_DNA"/>
</dbReference>
<keyword evidence="6" id="KW-0812">Transmembrane</keyword>
<dbReference type="Gene3D" id="1.10.8.640">
    <property type="entry name" value="Cytochrome C biogenesis protein"/>
    <property type="match status" value="1"/>
</dbReference>
<dbReference type="PANTHER" id="PTHR47870:SF4">
    <property type="entry name" value="CYTOCHROME C-TYPE BIOGENESIS PROTEIN CYCH"/>
    <property type="match status" value="1"/>
</dbReference>
<evidence type="ECO:0000259" key="7">
    <source>
        <dbReference type="Pfam" id="PF03918"/>
    </source>
</evidence>
<dbReference type="InterPro" id="IPR038297">
    <property type="entry name" value="CcmH/CycL/NrfF/Ccl2_sf"/>
</dbReference>
<comment type="function">
    <text evidence="6">Possible subunit of a heme lyase.</text>
</comment>
<keyword evidence="6" id="KW-0472">Membrane</keyword>
<reference evidence="8 9" key="1">
    <citation type="submission" date="2018-10" db="EMBL/GenBank/DDBJ databases">
        <title>Propagation and draft genome sequences of three atypical Erhlichia ruminantium isolates.</title>
        <authorList>
            <person name="Liebenberg J."/>
            <person name="Steyn H."/>
            <person name="Josemans A."/>
            <person name="Zweygarth E."/>
        </authorList>
    </citation>
    <scope>NUCLEOTIDE SEQUENCE [LARGE SCALE GENOMIC DNA]</scope>
    <source>
        <strain evidence="8 9">Omatjenne</strain>
    </source>
</reference>
<evidence type="ECO:0000256" key="5">
    <source>
        <dbReference type="ARBA" id="ARBA00023004"/>
    </source>
</evidence>
<dbReference type="AlphaFoldDB" id="A0AAE6Q942"/>
<proteinExistence type="inferred from homology"/>
<keyword evidence="9" id="KW-1185">Reference proteome</keyword>
<evidence type="ECO:0000256" key="1">
    <source>
        <dbReference type="ARBA" id="ARBA00010342"/>
    </source>
</evidence>
<name>A0AAE6Q942_EHRRU</name>
<keyword evidence="6" id="KW-1133">Transmembrane helix</keyword>